<protein>
    <submittedName>
        <fullName evidence="1">Uncharacterized protein</fullName>
    </submittedName>
</protein>
<proteinExistence type="predicted"/>
<reference evidence="1 2" key="1">
    <citation type="journal article" date="2021" name="Int. J. Syst. Evol. Microbiol.">
        <title>Amazonocrinis nigriterrae gen. nov., sp. nov., Atlanticothrix silvestris gen. nov., sp. nov. and Dendronalium phyllosphericum gen. nov., sp. nov., nostocacean cyanobacteria from Brazilian environments.</title>
        <authorList>
            <person name="Alvarenga D.O."/>
            <person name="Andreote A.P.D."/>
            <person name="Branco L.H.Z."/>
            <person name="Delbaje E."/>
            <person name="Cruz R.B."/>
            <person name="Varani A.M."/>
            <person name="Fiore M.F."/>
        </authorList>
    </citation>
    <scope>NUCLEOTIDE SEQUENCE [LARGE SCALE GENOMIC DNA]</scope>
    <source>
        <strain evidence="1 2">CENA67</strain>
    </source>
</reference>
<sequence>MLVIDFFSSKKIFQVGLIYLPIGETASESQPQRFIKIYKFAGKKIASEQCLFDTSDRFGYILLN</sequence>
<organism evidence="1 2">
    <name type="scientific">Amazonocrinis nigriterrae CENA67</name>
    <dbReference type="NCBI Taxonomy" id="2794033"/>
    <lineage>
        <taxon>Bacteria</taxon>
        <taxon>Bacillati</taxon>
        <taxon>Cyanobacteriota</taxon>
        <taxon>Cyanophyceae</taxon>
        <taxon>Nostocales</taxon>
        <taxon>Nostocaceae</taxon>
        <taxon>Amazonocrinis</taxon>
        <taxon>Amazonocrinis nigriterrae</taxon>
    </lineage>
</organism>
<accession>A0A8J7L8P5</accession>
<dbReference type="EMBL" id="JAECZC010000027">
    <property type="protein sequence ID" value="MBH8563573.1"/>
    <property type="molecule type" value="Genomic_DNA"/>
</dbReference>
<dbReference type="AlphaFoldDB" id="A0A8J7L8P5"/>
<evidence type="ECO:0000313" key="2">
    <source>
        <dbReference type="Proteomes" id="UP000632766"/>
    </source>
</evidence>
<comment type="caution">
    <text evidence="1">The sequence shown here is derived from an EMBL/GenBank/DDBJ whole genome shotgun (WGS) entry which is preliminary data.</text>
</comment>
<dbReference type="Proteomes" id="UP000632766">
    <property type="component" value="Unassembled WGS sequence"/>
</dbReference>
<name>A0A8J7L8P5_9NOST</name>
<keyword evidence="2" id="KW-1185">Reference proteome</keyword>
<gene>
    <name evidence="1" type="ORF">I8748_15480</name>
</gene>
<dbReference type="RefSeq" id="WP_214662584.1">
    <property type="nucleotide sequence ID" value="NZ_JAECZC010000027.1"/>
</dbReference>
<evidence type="ECO:0000313" key="1">
    <source>
        <dbReference type="EMBL" id="MBH8563573.1"/>
    </source>
</evidence>